<evidence type="ECO:0000313" key="2">
    <source>
        <dbReference type="Proteomes" id="UP000515121"/>
    </source>
</evidence>
<dbReference type="GO" id="GO:0006952">
    <property type="term" value="P:defense response"/>
    <property type="evidence" value="ECO:0007669"/>
    <property type="project" value="InterPro"/>
</dbReference>
<sequence>MSSLIGKVETDVELKASAEKFHDMFCNRPHRISNASSDKVQACSLHEGDWGKEGSIICWNYVHGWEAKVLKEIVESVDPKNNSLCLRAIEGDLLKEYKNFLIKLQVSPKSNGQGSIAHWTMEYEKLHEGIAHLETLLELAVQVSKDVDSHLLPRQIQVKQPEMSSLIGKVETDVELKASAEKFHDMFCNRPHHISNASSDKVQACSLHEGDWGKEGSIICWNYVHDGEAKVLKEIVESVDPKNNSLCLRAIEGDLLKEYKSFLIKLQVSPKSNGQGSIAHWTMEYEKLHEGIAHPETLLELAVQVSKDVDSHLIQGN</sequence>
<dbReference type="Pfam" id="PF00407">
    <property type="entry name" value="Bet_v_1"/>
    <property type="match status" value="2"/>
</dbReference>
<feature type="domain" description="Bet v I/Major latex protein" evidence="1">
    <location>
        <begin position="3"/>
        <end position="154"/>
    </location>
</feature>
<proteinExistence type="predicted"/>
<dbReference type="KEGG" id="dzi:111318055"/>
<dbReference type="OrthoDB" id="1858121at2759"/>
<name>A0A6P6BH54_DURZI</name>
<accession>A0A6P6BH54</accession>
<dbReference type="InterPro" id="IPR023393">
    <property type="entry name" value="START-like_dom_sf"/>
</dbReference>
<dbReference type="SUPFAM" id="SSF55961">
    <property type="entry name" value="Bet v1-like"/>
    <property type="match status" value="2"/>
</dbReference>
<dbReference type="Gene3D" id="3.30.530.20">
    <property type="match status" value="2"/>
</dbReference>
<dbReference type="CDD" id="cd07816">
    <property type="entry name" value="Bet_v1-like"/>
    <property type="match status" value="2"/>
</dbReference>
<dbReference type="InterPro" id="IPR051761">
    <property type="entry name" value="MLP-like_ligand-binding"/>
</dbReference>
<gene>
    <name evidence="3" type="primary">LOC111318055</name>
</gene>
<evidence type="ECO:0000259" key="1">
    <source>
        <dbReference type="SMART" id="SM01037"/>
    </source>
</evidence>
<organism evidence="2 3">
    <name type="scientific">Durio zibethinus</name>
    <name type="common">Durian</name>
    <dbReference type="NCBI Taxonomy" id="66656"/>
    <lineage>
        <taxon>Eukaryota</taxon>
        <taxon>Viridiplantae</taxon>
        <taxon>Streptophyta</taxon>
        <taxon>Embryophyta</taxon>
        <taxon>Tracheophyta</taxon>
        <taxon>Spermatophyta</taxon>
        <taxon>Magnoliopsida</taxon>
        <taxon>eudicotyledons</taxon>
        <taxon>Gunneridae</taxon>
        <taxon>Pentapetalae</taxon>
        <taxon>rosids</taxon>
        <taxon>malvids</taxon>
        <taxon>Malvales</taxon>
        <taxon>Malvaceae</taxon>
        <taxon>Helicteroideae</taxon>
        <taxon>Durio</taxon>
    </lineage>
</organism>
<evidence type="ECO:0000313" key="3">
    <source>
        <dbReference type="RefSeq" id="XP_022776426.1"/>
    </source>
</evidence>
<dbReference type="InterPro" id="IPR000916">
    <property type="entry name" value="Bet_v_I/MLP"/>
</dbReference>
<dbReference type="PANTHER" id="PTHR31907">
    <property type="entry name" value="MLP-LIKE PROTEIN 423"/>
    <property type="match status" value="1"/>
</dbReference>
<feature type="domain" description="Bet v I/Major latex protein" evidence="1">
    <location>
        <begin position="165"/>
        <end position="316"/>
    </location>
</feature>
<dbReference type="Proteomes" id="UP000515121">
    <property type="component" value="Unplaced"/>
</dbReference>
<reference evidence="3" key="1">
    <citation type="submission" date="2025-08" db="UniProtKB">
        <authorList>
            <consortium name="RefSeq"/>
        </authorList>
    </citation>
    <scope>IDENTIFICATION</scope>
    <source>
        <tissue evidence="3">Fruit stalk</tissue>
    </source>
</reference>
<protein>
    <submittedName>
        <fullName evidence="3">MLP-like protein 28</fullName>
    </submittedName>
</protein>
<dbReference type="AlphaFoldDB" id="A0A6P6BH54"/>
<dbReference type="RefSeq" id="XP_022776426.1">
    <property type="nucleotide sequence ID" value="XM_022920691.1"/>
</dbReference>
<keyword evidence="2" id="KW-1185">Reference proteome</keyword>
<dbReference type="GeneID" id="111318055"/>
<dbReference type="SMART" id="SM01037">
    <property type="entry name" value="Bet_v_1"/>
    <property type="match status" value="2"/>
</dbReference>